<dbReference type="PANTHER" id="PTHR33116:SF86">
    <property type="entry name" value="REVERSE TRANSCRIPTASE DOMAIN-CONTAINING PROTEIN"/>
    <property type="match status" value="1"/>
</dbReference>
<protein>
    <recommendedName>
        <fullName evidence="2">Reverse transcriptase</fullName>
    </recommendedName>
</protein>
<name>A0AAW2VRJ4_SESRA</name>
<dbReference type="EMBL" id="JACGWJ010000003">
    <property type="protein sequence ID" value="KAL0430936.1"/>
    <property type="molecule type" value="Genomic_DNA"/>
</dbReference>
<proteinExistence type="predicted"/>
<evidence type="ECO:0000313" key="1">
    <source>
        <dbReference type="EMBL" id="KAL0430936.1"/>
    </source>
</evidence>
<comment type="caution">
    <text evidence="1">The sequence shown here is derived from an EMBL/GenBank/DDBJ whole genome shotgun (WGS) entry which is preliminary data.</text>
</comment>
<evidence type="ECO:0008006" key="2">
    <source>
        <dbReference type="Google" id="ProtNLM"/>
    </source>
</evidence>
<reference evidence="1" key="2">
    <citation type="journal article" date="2024" name="Plant">
        <title>Genomic evolution and insights into agronomic trait innovations of Sesamum species.</title>
        <authorList>
            <person name="Miao H."/>
            <person name="Wang L."/>
            <person name="Qu L."/>
            <person name="Liu H."/>
            <person name="Sun Y."/>
            <person name="Le M."/>
            <person name="Wang Q."/>
            <person name="Wei S."/>
            <person name="Zheng Y."/>
            <person name="Lin W."/>
            <person name="Duan Y."/>
            <person name="Cao H."/>
            <person name="Xiong S."/>
            <person name="Wang X."/>
            <person name="Wei L."/>
            <person name="Li C."/>
            <person name="Ma Q."/>
            <person name="Ju M."/>
            <person name="Zhao R."/>
            <person name="Li G."/>
            <person name="Mu C."/>
            <person name="Tian Q."/>
            <person name="Mei H."/>
            <person name="Zhang T."/>
            <person name="Gao T."/>
            <person name="Zhang H."/>
        </authorList>
    </citation>
    <scope>NUCLEOTIDE SEQUENCE</scope>
    <source>
        <strain evidence="1">G02</strain>
    </source>
</reference>
<reference evidence="1" key="1">
    <citation type="submission" date="2020-06" db="EMBL/GenBank/DDBJ databases">
        <authorList>
            <person name="Li T."/>
            <person name="Hu X."/>
            <person name="Zhang T."/>
            <person name="Song X."/>
            <person name="Zhang H."/>
            <person name="Dai N."/>
            <person name="Sheng W."/>
            <person name="Hou X."/>
            <person name="Wei L."/>
        </authorList>
    </citation>
    <scope>NUCLEOTIDE SEQUENCE</scope>
    <source>
        <strain evidence="1">G02</strain>
        <tissue evidence="1">Leaf</tissue>
    </source>
</reference>
<dbReference type="AlphaFoldDB" id="A0AAW2VRJ4"/>
<accession>A0AAW2VRJ4</accession>
<sequence length="233" mass="26208">MTALKSPGPDGRKGYMSFKLDISKVYDKVEWVFLKQAGREVLLKSVIPTYAMSCFKLLDPLLKEIQSLMARFCGVVMALIKFTGFKLCDSKLIGGIAFRRLQLFNLAMFSKQFWRILKSPIASSVESSVLVTSPRGMSLRPILDIGHLILGVVSFLAKDIFKVGCRWRVGSRSTIKVCHDPWLPRAASFKPITPLIPHLASLKVSDLTNQDTNDWNSDLVSSFLWPKDRDVIL</sequence>
<dbReference type="PANTHER" id="PTHR33116">
    <property type="entry name" value="REVERSE TRANSCRIPTASE ZINC-BINDING DOMAIN-CONTAINING PROTEIN-RELATED-RELATED"/>
    <property type="match status" value="1"/>
</dbReference>
<gene>
    <name evidence="1" type="ORF">Sradi_0719600</name>
</gene>
<organism evidence="1">
    <name type="scientific">Sesamum radiatum</name>
    <name type="common">Black benniseed</name>
    <dbReference type="NCBI Taxonomy" id="300843"/>
    <lineage>
        <taxon>Eukaryota</taxon>
        <taxon>Viridiplantae</taxon>
        <taxon>Streptophyta</taxon>
        <taxon>Embryophyta</taxon>
        <taxon>Tracheophyta</taxon>
        <taxon>Spermatophyta</taxon>
        <taxon>Magnoliopsida</taxon>
        <taxon>eudicotyledons</taxon>
        <taxon>Gunneridae</taxon>
        <taxon>Pentapetalae</taxon>
        <taxon>asterids</taxon>
        <taxon>lamiids</taxon>
        <taxon>Lamiales</taxon>
        <taxon>Pedaliaceae</taxon>
        <taxon>Sesamum</taxon>
    </lineage>
</organism>